<comment type="caution">
    <text evidence="1">Lacks conserved residue(s) required for the propagation of feature annotation.</text>
</comment>
<keyword evidence="3" id="KW-0732">Signal</keyword>
<feature type="chain" id="PRO_5041277516" description="ShKT domain-containing protein" evidence="3">
    <location>
        <begin position="20"/>
        <end position="980"/>
    </location>
</feature>
<proteinExistence type="predicted"/>
<feature type="disulfide bond" evidence="1">
    <location>
        <begin position="899"/>
        <end position="933"/>
    </location>
</feature>
<evidence type="ECO:0000256" key="1">
    <source>
        <dbReference type="PROSITE-ProRule" id="PRU01005"/>
    </source>
</evidence>
<protein>
    <recommendedName>
        <fullName evidence="4">ShKT domain-containing protein</fullName>
    </recommendedName>
</protein>
<dbReference type="PROSITE" id="PS51670">
    <property type="entry name" value="SHKT"/>
    <property type="match status" value="5"/>
</dbReference>
<evidence type="ECO:0000259" key="4">
    <source>
        <dbReference type="PROSITE" id="PS51670"/>
    </source>
</evidence>
<dbReference type="AlphaFoldDB" id="A0AA39IPL6"/>
<comment type="caution">
    <text evidence="5">The sequence shown here is derived from an EMBL/GenBank/DDBJ whole genome shotgun (WGS) entry which is preliminary data.</text>
</comment>
<keyword evidence="6" id="KW-1185">Reference proteome</keyword>
<dbReference type="PANTHER" id="PTHR21724">
    <property type="entry name" value="SHKT DOMAIN-CONTAINING PROTEIN"/>
    <property type="match status" value="1"/>
</dbReference>
<feature type="region of interest" description="Disordered" evidence="2">
    <location>
        <begin position="221"/>
        <end position="284"/>
    </location>
</feature>
<dbReference type="Gene3D" id="1.10.10.1870">
    <property type="entry name" value="ShTK domain-like"/>
    <property type="match status" value="2"/>
</dbReference>
<feature type="compositionally biased region" description="Low complexity" evidence="2">
    <location>
        <begin position="653"/>
        <end position="670"/>
    </location>
</feature>
<name>A0AA39IPL6_9BILA</name>
<feature type="domain" description="ShKT" evidence="4">
    <location>
        <begin position="746"/>
        <end position="785"/>
    </location>
</feature>
<evidence type="ECO:0000313" key="5">
    <source>
        <dbReference type="EMBL" id="KAK0427515.1"/>
    </source>
</evidence>
<feature type="signal peptide" evidence="3">
    <location>
        <begin position="1"/>
        <end position="19"/>
    </location>
</feature>
<evidence type="ECO:0000256" key="2">
    <source>
        <dbReference type="SAM" id="MobiDB-lite"/>
    </source>
</evidence>
<evidence type="ECO:0000256" key="3">
    <source>
        <dbReference type="SAM" id="SignalP"/>
    </source>
</evidence>
<feature type="domain" description="ShKT" evidence="4">
    <location>
        <begin position="899"/>
        <end position="933"/>
    </location>
</feature>
<reference evidence="5" key="1">
    <citation type="submission" date="2023-06" db="EMBL/GenBank/DDBJ databases">
        <title>Genomic analysis of the entomopathogenic nematode Steinernema hermaphroditum.</title>
        <authorList>
            <person name="Schwarz E.M."/>
            <person name="Heppert J.K."/>
            <person name="Baniya A."/>
            <person name="Schwartz H.T."/>
            <person name="Tan C.-H."/>
            <person name="Antoshechkin I."/>
            <person name="Sternberg P.W."/>
            <person name="Goodrich-Blair H."/>
            <person name="Dillman A.R."/>
        </authorList>
    </citation>
    <scope>NUCLEOTIDE SEQUENCE</scope>
    <source>
        <strain evidence="5">PS9179</strain>
        <tissue evidence="5">Whole animal</tissue>
    </source>
</reference>
<feature type="domain" description="ShKT" evidence="4">
    <location>
        <begin position="559"/>
        <end position="598"/>
    </location>
</feature>
<dbReference type="Gene3D" id="1.10.10.1940">
    <property type="match status" value="2"/>
</dbReference>
<dbReference type="Proteomes" id="UP001175271">
    <property type="component" value="Unassembled WGS sequence"/>
</dbReference>
<feature type="region of interest" description="Disordered" evidence="2">
    <location>
        <begin position="147"/>
        <end position="206"/>
    </location>
</feature>
<feature type="domain" description="ShKT" evidence="4">
    <location>
        <begin position="943"/>
        <end position="980"/>
    </location>
</feature>
<accession>A0AA39IPL6</accession>
<gene>
    <name evidence="5" type="ORF">QR680_010270</name>
</gene>
<dbReference type="SMART" id="SM00254">
    <property type="entry name" value="ShKT"/>
    <property type="match status" value="14"/>
</dbReference>
<organism evidence="5 6">
    <name type="scientific">Steinernema hermaphroditum</name>
    <dbReference type="NCBI Taxonomy" id="289476"/>
    <lineage>
        <taxon>Eukaryota</taxon>
        <taxon>Metazoa</taxon>
        <taxon>Ecdysozoa</taxon>
        <taxon>Nematoda</taxon>
        <taxon>Chromadorea</taxon>
        <taxon>Rhabditida</taxon>
        <taxon>Tylenchina</taxon>
        <taxon>Panagrolaimomorpha</taxon>
        <taxon>Strongyloidoidea</taxon>
        <taxon>Steinernematidae</taxon>
        <taxon>Steinernema</taxon>
    </lineage>
</organism>
<evidence type="ECO:0000313" key="6">
    <source>
        <dbReference type="Proteomes" id="UP001175271"/>
    </source>
</evidence>
<dbReference type="InterPro" id="IPR003582">
    <property type="entry name" value="ShKT_dom"/>
</dbReference>
<sequence>MGAPFVLIPFFFFCATVYGQDCVDGQGNLIPSATMCEDEAEECALIFRTPLTFEPASRDPFCSNVIAEDIDDIRMKCAKSCGLCCERPEVRDTCQDSAFLCTKFDATQCKIFNPAGCPVTCGTCPTTTTHWTTSEATTTTEIITPTDATSTTEVPTTPESTTATEPTTTTTLDPTTTEVPTTTEASTTTEIVTTSEATTTPEPTTITTMVPTTTEAAATTEIITTSEATTTPEPTTTLEPTSTPQPTTTTEPTTIATTSTSEPTSTTTEELTTTTEPPTTSEPTSIVTLTSAFETSTSSVVSSTVAVASSSTNVPTNAPSLHCTDAKGILLESAQNCPDVYPDCASTFPLVAQKNPAIRDPKCTNPMHKDAAMMCSKTCALCCENEDYNCEDNPMIDCNRKELKEKCFDPTQQSTNMIVQLCPHTCGLCQQSRCKDSLDICPYIAVLCEDAKLGPVVQQQCSFTCGSCPFAKTTTTPAPPSTTTAPPQPLRCTGADGVLLPTAQNCPDLYKDCTSSFPTVATQSPASRDPKCNDPNLKEASMMCAQTCAICCEHPDYKCADAPDYYESCASLKHLCAGPSEFMRLFMTMRCAHTCGLCAQADCKDNLPECPAMKEMCNDPKPEFAILVQQQCAFTCGTCPSEITSTTLVPTTIPTTTTTAAPPTTTTAARTPPPQPRRCTGDDGTLLSTAQSCADIRPDCGDLFRVKATQNPASRDPLCNLKLLGNISMACARTCAICCEQPEVNCTDHPNYESTCRLMKSNCSSSNEEDRHIMDNYCPLTCGLCKSRKCIDKMADCPAMLTMCADPDHDAVRRHCPWTCATCPATKTTTASVGSTHLTTTPVPSSTTPTPTYCYDLSPNACPSTLSDCRGERMSFYMLYCRRTCGFCSVPTPRPIATCADKKPNCRGNRHNCQVPQYSEWMKVYCPLTCDYCTPPRVQNRHCWDQDDDCEELKKRGFCEDTYYTYDDRYNICGKTCGFC</sequence>
<feature type="region of interest" description="Disordered" evidence="2">
    <location>
        <begin position="653"/>
        <end position="678"/>
    </location>
</feature>
<dbReference type="Pfam" id="PF01549">
    <property type="entry name" value="ShK"/>
    <property type="match status" value="10"/>
</dbReference>
<dbReference type="EMBL" id="JAUCMV010000001">
    <property type="protein sequence ID" value="KAK0427515.1"/>
    <property type="molecule type" value="Genomic_DNA"/>
</dbReference>
<feature type="domain" description="ShKT" evidence="4">
    <location>
        <begin position="603"/>
        <end position="639"/>
    </location>
</feature>
<dbReference type="PANTHER" id="PTHR21724:SF106">
    <property type="entry name" value="SHKT DOMAIN-CONTAINING PROTEIN"/>
    <property type="match status" value="1"/>
</dbReference>
<keyword evidence="1" id="KW-1015">Disulfide bond</keyword>